<dbReference type="SUPFAM" id="SSF56784">
    <property type="entry name" value="HAD-like"/>
    <property type="match status" value="1"/>
</dbReference>
<evidence type="ECO:0000313" key="2">
    <source>
        <dbReference type="Proteomes" id="UP001374893"/>
    </source>
</evidence>
<accession>A0ABM7REM3</accession>
<gene>
    <name evidence="1" type="ORF">HAHE_23810</name>
</gene>
<dbReference type="Pfam" id="PF00702">
    <property type="entry name" value="Hydrolase"/>
    <property type="match status" value="1"/>
</dbReference>
<dbReference type="InterPro" id="IPR044924">
    <property type="entry name" value="HAD-SF_hydro_IA_REG-2-like_cap"/>
</dbReference>
<name>A0ABM7REM3_9BACT</name>
<dbReference type="InterPro" id="IPR006549">
    <property type="entry name" value="HAD-SF_hydro_IIIA"/>
</dbReference>
<dbReference type="Gene3D" id="3.40.50.1000">
    <property type="entry name" value="HAD superfamily/HAD-like"/>
    <property type="match status" value="1"/>
</dbReference>
<dbReference type="Gene3D" id="1.10.150.720">
    <property type="entry name" value="Haloacid dehalogenase-like hydrolase"/>
    <property type="match status" value="1"/>
</dbReference>
<dbReference type="PANTHER" id="PTHR46649">
    <property type="match status" value="1"/>
</dbReference>
<evidence type="ECO:0000313" key="1">
    <source>
        <dbReference type="EMBL" id="BCX48473.1"/>
    </source>
</evidence>
<dbReference type="Proteomes" id="UP001374893">
    <property type="component" value="Chromosome"/>
</dbReference>
<reference evidence="1 2" key="1">
    <citation type="submission" date="2021-06" db="EMBL/GenBank/DDBJ databases">
        <title>Complete genome of Haloferula helveola possessing various polysaccharide degrading enzymes.</title>
        <authorList>
            <person name="Takami H."/>
            <person name="Huang C."/>
            <person name="Hamasaki K."/>
        </authorList>
    </citation>
    <scope>NUCLEOTIDE SEQUENCE [LARGE SCALE GENOMIC DNA]</scope>
    <source>
        <strain evidence="1 2">CN-1</strain>
    </source>
</reference>
<dbReference type="InterPro" id="IPR006439">
    <property type="entry name" value="HAD-SF_hydro_IA"/>
</dbReference>
<dbReference type="InterPro" id="IPR023214">
    <property type="entry name" value="HAD_sf"/>
</dbReference>
<sequence length="186" mass="20468">MDESELRSRFGSAFRGAGDPDFGAHRDGDRAEREWWRKVVELSVGNPVSDQAFDALFRHYDSGTAWLVRKEAVSALELAADSGLRLTVVSNFDLRLHNILRDLKLAGHFEVIVTSADARARKPSPQIFRQALSRLGLDAHQVLHIGDSPGADLEGARASGIEGFLLEAGRFGLADFVKTAVSRNRK</sequence>
<dbReference type="NCBIfam" id="TIGR01662">
    <property type="entry name" value="HAD-SF-IIIA"/>
    <property type="match status" value="1"/>
</dbReference>
<keyword evidence="2" id="KW-1185">Reference proteome</keyword>
<protein>
    <submittedName>
        <fullName evidence="1">Haloacid dehalogenase</fullName>
    </submittedName>
</protein>
<dbReference type="EMBL" id="AP024702">
    <property type="protein sequence ID" value="BCX48473.1"/>
    <property type="molecule type" value="Genomic_DNA"/>
</dbReference>
<organism evidence="1 2">
    <name type="scientific">Haloferula helveola</name>
    <dbReference type="NCBI Taxonomy" id="490095"/>
    <lineage>
        <taxon>Bacteria</taxon>
        <taxon>Pseudomonadati</taxon>
        <taxon>Verrucomicrobiota</taxon>
        <taxon>Verrucomicrobiia</taxon>
        <taxon>Verrucomicrobiales</taxon>
        <taxon>Verrucomicrobiaceae</taxon>
        <taxon>Haloferula</taxon>
    </lineage>
</organism>
<proteinExistence type="predicted"/>
<dbReference type="NCBIfam" id="TIGR01549">
    <property type="entry name" value="HAD-SF-IA-v1"/>
    <property type="match status" value="1"/>
</dbReference>
<dbReference type="PANTHER" id="PTHR46649:SF4">
    <property type="entry name" value="HALOACID DEHALOGENASE-LIKE HYDROLASE (HAD) SUPERFAMILY PROTEIN"/>
    <property type="match status" value="1"/>
</dbReference>
<dbReference type="NCBIfam" id="TIGR01509">
    <property type="entry name" value="HAD-SF-IA-v3"/>
    <property type="match status" value="1"/>
</dbReference>
<dbReference type="InterPro" id="IPR036412">
    <property type="entry name" value="HAD-like_sf"/>
</dbReference>